<dbReference type="NCBIfam" id="NF033564">
    <property type="entry name" value="transpos_ISAs1"/>
    <property type="match status" value="1"/>
</dbReference>
<dbReference type="InterPro" id="IPR051698">
    <property type="entry name" value="Transposase_11-like"/>
</dbReference>
<reference evidence="3 4" key="1">
    <citation type="submission" date="2017-03" db="EMBL/GenBank/DDBJ databases">
        <title>Draft Genome sequence of Marispirochaeta sp. strain JC444.</title>
        <authorList>
            <person name="Shivani Y."/>
            <person name="Subhash Y."/>
            <person name="Sasikala C."/>
            <person name="Ramana C."/>
        </authorList>
    </citation>
    <scope>NUCLEOTIDE SEQUENCE [LARGE SCALE GENOMIC DNA]</scope>
    <source>
        <strain evidence="3 4">JC444</strain>
    </source>
</reference>
<dbReference type="Pfam" id="PF13808">
    <property type="entry name" value="DDE_Tnp_1_assoc"/>
    <property type="match status" value="1"/>
</dbReference>
<sequence>MSKSQSMNIMEHFQTIEDPRIDRHKRHLILDIIVLTICAVVCHCETWEEIETYGKEKEQWLRKFLALPNGIPSHDTIRRLFIRLNPEQLQQCFLSWVNSIREQTQGEIVAIDGKTARRSHDHYSGKSAIHMVSAWASENRMILGQVKTDEKSNEITAIPELLKLLELKGCIVTIDAIGCQTEIANQIKQQQADYVLAVKGNRPQLHNELKFCFDEIKPGSEKLEEWIEYHRDFNKEHGRLEVRECLATEEIDWLKPFIKEWKGVKSIAMVRSRRTIGDKESVESRYYISSLPANAELLNTAVRAHWGVENSVHWVLDMVFREDESRMRKGHSPENFAILRRMALNLVRRDKSSKASLKARRKAAGWNNSYLEQLLFAPDQSFEPTA</sequence>
<dbReference type="Pfam" id="PF01609">
    <property type="entry name" value="DDE_Tnp_1"/>
    <property type="match status" value="1"/>
</dbReference>
<organism evidence="3 4">
    <name type="scientific">Marispirochaeta aestuarii</name>
    <dbReference type="NCBI Taxonomy" id="1963862"/>
    <lineage>
        <taxon>Bacteria</taxon>
        <taxon>Pseudomonadati</taxon>
        <taxon>Spirochaetota</taxon>
        <taxon>Spirochaetia</taxon>
        <taxon>Spirochaetales</taxon>
        <taxon>Spirochaetaceae</taxon>
        <taxon>Marispirochaeta</taxon>
    </lineage>
</organism>
<gene>
    <name evidence="3" type="ORF">B4O97_19095</name>
</gene>
<dbReference type="InterPro" id="IPR032806">
    <property type="entry name" value="YbfD_N"/>
</dbReference>
<dbReference type="RefSeq" id="WP_083053112.1">
    <property type="nucleotide sequence ID" value="NZ_MWQY01000058.1"/>
</dbReference>
<evidence type="ECO:0000313" key="3">
    <source>
        <dbReference type="EMBL" id="ORC26996.1"/>
    </source>
</evidence>
<comment type="caution">
    <text evidence="3">The sequence shown here is derived from an EMBL/GenBank/DDBJ whole genome shotgun (WGS) entry which is preliminary data.</text>
</comment>
<dbReference type="GO" id="GO:0004803">
    <property type="term" value="F:transposase activity"/>
    <property type="evidence" value="ECO:0007669"/>
    <property type="project" value="InterPro"/>
</dbReference>
<proteinExistence type="predicted"/>
<evidence type="ECO:0000259" key="1">
    <source>
        <dbReference type="Pfam" id="PF01609"/>
    </source>
</evidence>
<keyword evidence="4" id="KW-1185">Reference proteome</keyword>
<name>A0A1Y1RSQ4_9SPIO</name>
<feature type="domain" description="Transposase IS4-like" evidence="1">
    <location>
        <begin position="105"/>
        <end position="346"/>
    </location>
</feature>
<dbReference type="PANTHER" id="PTHR30298:SF0">
    <property type="entry name" value="PROTEIN YBFL-RELATED"/>
    <property type="match status" value="1"/>
</dbReference>
<dbReference type="PANTHER" id="PTHR30298">
    <property type="entry name" value="H REPEAT-ASSOCIATED PREDICTED TRANSPOSASE"/>
    <property type="match status" value="1"/>
</dbReference>
<accession>A0A1Y1RSQ4</accession>
<evidence type="ECO:0000313" key="4">
    <source>
        <dbReference type="Proteomes" id="UP000192343"/>
    </source>
</evidence>
<evidence type="ECO:0000259" key="2">
    <source>
        <dbReference type="Pfam" id="PF13808"/>
    </source>
</evidence>
<dbReference type="AlphaFoldDB" id="A0A1Y1RSQ4"/>
<dbReference type="EMBL" id="MWQY01000058">
    <property type="protein sequence ID" value="ORC26996.1"/>
    <property type="molecule type" value="Genomic_DNA"/>
</dbReference>
<feature type="domain" description="H repeat-associated protein N-terminal" evidence="2">
    <location>
        <begin position="10"/>
        <end position="97"/>
    </location>
</feature>
<dbReference type="OrthoDB" id="363352at2"/>
<dbReference type="GO" id="GO:0006313">
    <property type="term" value="P:DNA transposition"/>
    <property type="evidence" value="ECO:0007669"/>
    <property type="project" value="InterPro"/>
</dbReference>
<dbReference type="GO" id="GO:0003677">
    <property type="term" value="F:DNA binding"/>
    <property type="evidence" value="ECO:0007669"/>
    <property type="project" value="InterPro"/>
</dbReference>
<dbReference type="InterPro" id="IPR047647">
    <property type="entry name" value="ISAs1_transpos"/>
</dbReference>
<dbReference type="Proteomes" id="UP000192343">
    <property type="component" value="Unassembled WGS sequence"/>
</dbReference>
<dbReference type="InterPro" id="IPR002559">
    <property type="entry name" value="Transposase_11"/>
</dbReference>
<protein>
    <submittedName>
        <fullName evidence="3">ISAs1 family transposase</fullName>
    </submittedName>
</protein>